<dbReference type="Gene3D" id="1.20.1550.10">
    <property type="entry name" value="DsbB-like"/>
    <property type="match status" value="1"/>
</dbReference>
<dbReference type="Proteomes" id="UP000278149">
    <property type="component" value="Unassembled WGS sequence"/>
</dbReference>
<dbReference type="InterPro" id="IPR003752">
    <property type="entry name" value="DiS_bond_form_DsbB/BdbC"/>
</dbReference>
<dbReference type="EMBL" id="RCOR01000018">
    <property type="protein sequence ID" value="RSN69623.1"/>
    <property type="molecule type" value="Genomic_DNA"/>
</dbReference>
<sequence>MEMSYRDFMILGILIALSGEIISFYTEYVLLVKPCFSCYILRYSYLTLILVQIISIFRRKIGILATVIAIFIIIISSYGLLGYMNYVPNPCIEACPFEEDIEVGFRLFSLSLIGGVLELALMLLAIRRMREATDTSTSRSSME</sequence>
<evidence type="ECO:0000256" key="4">
    <source>
        <dbReference type="ARBA" id="ARBA00023136"/>
    </source>
</evidence>
<dbReference type="SUPFAM" id="SSF158442">
    <property type="entry name" value="DsbB-like"/>
    <property type="match status" value="1"/>
</dbReference>
<dbReference type="GO" id="GO:0006457">
    <property type="term" value="P:protein folding"/>
    <property type="evidence" value="ECO:0007669"/>
    <property type="project" value="InterPro"/>
</dbReference>
<dbReference type="InterPro" id="IPR023380">
    <property type="entry name" value="DsbB-like_sf"/>
</dbReference>
<evidence type="ECO:0000256" key="2">
    <source>
        <dbReference type="ARBA" id="ARBA00022692"/>
    </source>
</evidence>
<name>A0A3R9RJ14_9CREN</name>
<protein>
    <submittedName>
        <fullName evidence="6">Disulfide bond formation protein B</fullName>
    </submittedName>
</protein>
<comment type="caution">
    <text evidence="6">The sequence shown here is derived from an EMBL/GenBank/DDBJ whole genome shotgun (WGS) entry which is preliminary data.</text>
</comment>
<evidence type="ECO:0000256" key="5">
    <source>
        <dbReference type="SAM" id="Phobius"/>
    </source>
</evidence>
<keyword evidence="2 5" id="KW-0812">Transmembrane</keyword>
<dbReference type="AlphaFoldDB" id="A0A3R9RJ14"/>
<feature type="transmembrane region" description="Helical" evidence="5">
    <location>
        <begin position="7"/>
        <end position="25"/>
    </location>
</feature>
<evidence type="ECO:0000313" key="6">
    <source>
        <dbReference type="EMBL" id="RSN69623.1"/>
    </source>
</evidence>
<organism evidence="6 7">
    <name type="scientific">Candidatus Korarchaeum cryptofilum</name>
    <dbReference type="NCBI Taxonomy" id="498846"/>
    <lineage>
        <taxon>Archaea</taxon>
        <taxon>Thermoproteota</taxon>
        <taxon>Candidatus Korarchaeia</taxon>
        <taxon>Candidatus Korarchaeales</taxon>
        <taxon>Candidatus Korarchaeaceae</taxon>
        <taxon>Candidatus Korarchaeum</taxon>
    </lineage>
</organism>
<dbReference type="GO" id="GO:0016020">
    <property type="term" value="C:membrane"/>
    <property type="evidence" value="ECO:0007669"/>
    <property type="project" value="UniProtKB-SubCell"/>
</dbReference>
<gene>
    <name evidence="6" type="ORF">D9Q81_03205</name>
</gene>
<comment type="subcellular location">
    <subcellularLocation>
        <location evidence="1">Membrane</location>
        <topology evidence="1">Multi-pass membrane protein</topology>
    </subcellularLocation>
</comment>
<keyword evidence="3 5" id="KW-1133">Transmembrane helix</keyword>
<accession>A0A3R9RJ14</accession>
<proteinExistence type="predicted"/>
<dbReference type="GO" id="GO:0015035">
    <property type="term" value="F:protein-disulfide reductase activity"/>
    <property type="evidence" value="ECO:0007669"/>
    <property type="project" value="InterPro"/>
</dbReference>
<evidence type="ECO:0000313" key="7">
    <source>
        <dbReference type="Proteomes" id="UP000278149"/>
    </source>
</evidence>
<reference evidence="6 7" key="1">
    <citation type="submission" date="2018-10" db="EMBL/GenBank/DDBJ databases">
        <title>Co-occurring genomic capacity for anaerobic methane metabolism and dissimilatory sulfite reduction discovered in the Korarchaeota.</title>
        <authorList>
            <person name="Mckay L.J."/>
            <person name="Dlakic M."/>
            <person name="Fields M.W."/>
            <person name="Delmont T.O."/>
            <person name="Eren A.M."/>
            <person name="Jay Z.J."/>
            <person name="Klingelsmith K.B."/>
            <person name="Rusch D.B."/>
            <person name="Inskeep W.P."/>
        </authorList>
    </citation>
    <scope>NUCLEOTIDE SEQUENCE [LARGE SCALE GENOMIC DNA]</scope>
    <source>
        <strain evidence="6 7">WS</strain>
    </source>
</reference>
<feature type="transmembrane region" description="Helical" evidence="5">
    <location>
        <begin position="63"/>
        <end position="83"/>
    </location>
</feature>
<evidence type="ECO:0000256" key="3">
    <source>
        <dbReference type="ARBA" id="ARBA00022989"/>
    </source>
</evidence>
<keyword evidence="4 5" id="KW-0472">Membrane</keyword>
<dbReference type="Pfam" id="PF02600">
    <property type="entry name" value="DsbB"/>
    <property type="match status" value="1"/>
</dbReference>
<feature type="transmembrane region" description="Helical" evidence="5">
    <location>
        <begin position="103"/>
        <end position="126"/>
    </location>
</feature>
<evidence type="ECO:0000256" key="1">
    <source>
        <dbReference type="ARBA" id="ARBA00004141"/>
    </source>
</evidence>